<dbReference type="GO" id="GO:0006635">
    <property type="term" value="P:fatty acid beta-oxidation"/>
    <property type="evidence" value="ECO:0007669"/>
    <property type="project" value="TreeGrafter"/>
</dbReference>
<comment type="caution">
    <text evidence="4">The sequence shown here is derived from an EMBL/GenBank/DDBJ whole genome shotgun (WGS) entry which is preliminary data.</text>
</comment>
<dbReference type="SUPFAM" id="SSF52096">
    <property type="entry name" value="ClpP/crotonase"/>
    <property type="match status" value="1"/>
</dbReference>
<organism evidence="4 5">
    <name type="scientific">Paenibacillus apii</name>
    <dbReference type="NCBI Taxonomy" id="1850370"/>
    <lineage>
        <taxon>Bacteria</taxon>
        <taxon>Bacillati</taxon>
        <taxon>Bacillota</taxon>
        <taxon>Bacilli</taxon>
        <taxon>Bacillales</taxon>
        <taxon>Paenibacillaceae</taxon>
        <taxon>Paenibacillus</taxon>
    </lineage>
</organism>
<reference evidence="4 5" key="1">
    <citation type="submission" date="2020-02" db="EMBL/GenBank/DDBJ databases">
        <authorList>
            <person name="Gao J."/>
            <person name="Sun J."/>
        </authorList>
    </citation>
    <scope>NUCLEOTIDE SEQUENCE [LARGE SCALE GENOMIC DNA]</scope>
    <source>
        <strain evidence="4 5">7124</strain>
    </source>
</reference>
<evidence type="ECO:0000313" key="4">
    <source>
        <dbReference type="EMBL" id="NGM83920.1"/>
    </source>
</evidence>
<dbReference type="InterPro" id="IPR001753">
    <property type="entry name" value="Enoyl-CoA_hydra/iso"/>
</dbReference>
<dbReference type="InterPro" id="IPR018376">
    <property type="entry name" value="Enoyl-CoA_hyd/isom_CS"/>
</dbReference>
<dbReference type="GO" id="GO:0016829">
    <property type="term" value="F:lyase activity"/>
    <property type="evidence" value="ECO:0007669"/>
    <property type="project" value="UniProtKB-KW"/>
</dbReference>
<dbReference type="InterPro" id="IPR029045">
    <property type="entry name" value="ClpP/crotonase-like_dom_sf"/>
</dbReference>
<dbReference type="PANTHER" id="PTHR11941:SF54">
    <property type="entry name" value="ENOYL-COA HYDRATASE, MITOCHONDRIAL"/>
    <property type="match status" value="1"/>
</dbReference>
<gene>
    <name evidence="4" type="ORF">G5B47_15990</name>
</gene>
<dbReference type="PANTHER" id="PTHR11941">
    <property type="entry name" value="ENOYL-COA HYDRATASE-RELATED"/>
    <property type="match status" value="1"/>
</dbReference>
<dbReference type="Gene3D" id="1.10.12.10">
    <property type="entry name" value="Lyase 2-enoyl-coa Hydratase, Chain A, domain 2"/>
    <property type="match status" value="1"/>
</dbReference>
<dbReference type="InterPro" id="IPR014748">
    <property type="entry name" value="Enoyl-CoA_hydra_C"/>
</dbReference>
<dbReference type="Proteomes" id="UP000480151">
    <property type="component" value="Unassembled WGS sequence"/>
</dbReference>
<evidence type="ECO:0000256" key="1">
    <source>
        <dbReference type="ARBA" id="ARBA00005254"/>
    </source>
</evidence>
<keyword evidence="2" id="KW-0456">Lyase</keyword>
<evidence type="ECO:0000256" key="3">
    <source>
        <dbReference type="RuleBase" id="RU003707"/>
    </source>
</evidence>
<sequence length="267" mass="29922">MREDQQIYVRKDGDIATIVLNRPERRNAISLDMWHTLHERLIEVERDEAVKIVIIRSDDDKAFSAGADIGEFTSVRASSASAKLYNAAAHRAEDVLARLSKPTIAMIRGHCIGAGCELSLVCDFRFADTSAAFAITPAKLGMVYNLFGMKYLVRQVGPSNAKDILYSARRVGAEEALRMGLIDRLFEPDRLEDEVYAYARMLSQNSQLSIQGTKRIIHEIMNGMTEEDEEISALVLSSFDGPDYIAGIEAFLNKKVPEGERRKERGY</sequence>
<comment type="similarity">
    <text evidence="1 3">Belongs to the enoyl-CoA hydratase/isomerase family.</text>
</comment>
<name>A0A6M1PKX7_9BACL</name>
<dbReference type="RefSeq" id="WP_165099948.1">
    <property type="nucleotide sequence ID" value="NZ_JAAKGU010000007.1"/>
</dbReference>
<dbReference type="AlphaFoldDB" id="A0A6M1PKX7"/>
<dbReference type="PROSITE" id="PS00166">
    <property type="entry name" value="ENOYL_COA_HYDRATASE"/>
    <property type="match status" value="1"/>
</dbReference>
<dbReference type="CDD" id="cd06558">
    <property type="entry name" value="crotonase-like"/>
    <property type="match status" value="1"/>
</dbReference>
<keyword evidence="5" id="KW-1185">Reference proteome</keyword>
<evidence type="ECO:0000256" key="2">
    <source>
        <dbReference type="ARBA" id="ARBA00023239"/>
    </source>
</evidence>
<dbReference type="Gene3D" id="3.90.226.10">
    <property type="entry name" value="2-enoyl-CoA Hydratase, Chain A, domain 1"/>
    <property type="match status" value="1"/>
</dbReference>
<protein>
    <submittedName>
        <fullName evidence="4">Enoyl-CoA hydratase</fullName>
    </submittedName>
</protein>
<accession>A0A6M1PKX7</accession>
<evidence type="ECO:0000313" key="5">
    <source>
        <dbReference type="Proteomes" id="UP000480151"/>
    </source>
</evidence>
<dbReference type="EMBL" id="JAAKGU010000007">
    <property type="protein sequence ID" value="NGM83920.1"/>
    <property type="molecule type" value="Genomic_DNA"/>
</dbReference>
<dbReference type="Pfam" id="PF00378">
    <property type="entry name" value="ECH_1"/>
    <property type="match status" value="1"/>
</dbReference>
<proteinExistence type="inferred from homology"/>